<protein>
    <submittedName>
        <fullName evidence="1">Uncharacterized protein</fullName>
    </submittedName>
</protein>
<keyword evidence="2" id="KW-1185">Reference proteome</keyword>
<accession>A0ABV0PKG3</accession>
<gene>
    <name evidence="1" type="ORF">GOODEAATRI_003388</name>
</gene>
<feature type="non-terminal residue" evidence="1">
    <location>
        <position position="1"/>
    </location>
</feature>
<evidence type="ECO:0000313" key="1">
    <source>
        <dbReference type="EMBL" id="MEQ2183978.1"/>
    </source>
</evidence>
<dbReference type="Proteomes" id="UP001476798">
    <property type="component" value="Unassembled WGS sequence"/>
</dbReference>
<sequence length="145" mass="15373">GHVKSGEAREVSGLFENCIGALMPLKSELLLDLKGSMRQPSSSIYPFLKGLLSFREGEGKKPSSRAQSGSAPLLMCLSVSSLPRPADQSFWADRPPTRPAALLLQRWCTVMQAGAAGCLVASDICWGEEVVCSALLVCCDQASGS</sequence>
<proteinExistence type="predicted"/>
<organism evidence="1 2">
    <name type="scientific">Goodea atripinnis</name>
    <dbReference type="NCBI Taxonomy" id="208336"/>
    <lineage>
        <taxon>Eukaryota</taxon>
        <taxon>Metazoa</taxon>
        <taxon>Chordata</taxon>
        <taxon>Craniata</taxon>
        <taxon>Vertebrata</taxon>
        <taxon>Euteleostomi</taxon>
        <taxon>Actinopterygii</taxon>
        <taxon>Neopterygii</taxon>
        <taxon>Teleostei</taxon>
        <taxon>Neoteleostei</taxon>
        <taxon>Acanthomorphata</taxon>
        <taxon>Ovalentaria</taxon>
        <taxon>Atherinomorphae</taxon>
        <taxon>Cyprinodontiformes</taxon>
        <taxon>Goodeidae</taxon>
        <taxon>Goodea</taxon>
    </lineage>
</organism>
<reference evidence="1 2" key="1">
    <citation type="submission" date="2021-06" db="EMBL/GenBank/DDBJ databases">
        <authorList>
            <person name="Palmer J.M."/>
        </authorList>
    </citation>
    <scope>NUCLEOTIDE SEQUENCE [LARGE SCALE GENOMIC DNA]</scope>
    <source>
        <strain evidence="1 2">GA_2019</strain>
        <tissue evidence="1">Muscle</tissue>
    </source>
</reference>
<dbReference type="EMBL" id="JAHRIO010080094">
    <property type="protein sequence ID" value="MEQ2183978.1"/>
    <property type="molecule type" value="Genomic_DNA"/>
</dbReference>
<comment type="caution">
    <text evidence="1">The sequence shown here is derived from an EMBL/GenBank/DDBJ whole genome shotgun (WGS) entry which is preliminary data.</text>
</comment>
<name>A0ABV0PKG3_9TELE</name>
<evidence type="ECO:0000313" key="2">
    <source>
        <dbReference type="Proteomes" id="UP001476798"/>
    </source>
</evidence>